<dbReference type="AlphaFoldDB" id="A0A5B7HFY3"/>
<protein>
    <submittedName>
        <fullName evidence="2">Uncharacterized protein</fullName>
    </submittedName>
</protein>
<name>A0A5B7HFY3_PORTR</name>
<keyword evidence="3" id="KW-1185">Reference proteome</keyword>
<reference evidence="2 3" key="1">
    <citation type="submission" date="2019-05" db="EMBL/GenBank/DDBJ databases">
        <title>Another draft genome of Portunus trituberculatus and its Hox gene families provides insights of decapod evolution.</title>
        <authorList>
            <person name="Jeong J.-H."/>
            <person name="Song I."/>
            <person name="Kim S."/>
            <person name="Choi T."/>
            <person name="Kim D."/>
            <person name="Ryu S."/>
            <person name="Kim W."/>
        </authorList>
    </citation>
    <scope>NUCLEOTIDE SEQUENCE [LARGE SCALE GENOMIC DNA]</scope>
    <source>
        <tissue evidence="2">Muscle</tissue>
    </source>
</reference>
<dbReference type="Proteomes" id="UP000324222">
    <property type="component" value="Unassembled WGS sequence"/>
</dbReference>
<organism evidence="2 3">
    <name type="scientific">Portunus trituberculatus</name>
    <name type="common">Swimming crab</name>
    <name type="synonym">Neptunus trituberculatus</name>
    <dbReference type="NCBI Taxonomy" id="210409"/>
    <lineage>
        <taxon>Eukaryota</taxon>
        <taxon>Metazoa</taxon>
        <taxon>Ecdysozoa</taxon>
        <taxon>Arthropoda</taxon>
        <taxon>Crustacea</taxon>
        <taxon>Multicrustacea</taxon>
        <taxon>Malacostraca</taxon>
        <taxon>Eumalacostraca</taxon>
        <taxon>Eucarida</taxon>
        <taxon>Decapoda</taxon>
        <taxon>Pleocyemata</taxon>
        <taxon>Brachyura</taxon>
        <taxon>Eubrachyura</taxon>
        <taxon>Portunoidea</taxon>
        <taxon>Portunidae</taxon>
        <taxon>Portuninae</taxon>
        <taxon>Portunus</taxon>
    </lineage>
</organism>
<dbReference type="EMBL" id="VSRR010030536">
    <property type="protein sequence ID" value="MPC70102.1"/>
    <property type="molecule type" value="Genomic_DNA"/>
</dbReference>
<evidence type="ECO:0000256" key="1">
    <source>
        <dbReference type="SAM" id="MobiDB-lite"/>
    </source>
</evidence>
<feature type="region of interest" description="Disordered" evidence="1">
    <location>
        <begin position="41"/>
        <end position="61"/>
    </location>
</feature>
<proteinExistence type="predicted"/>
<feature type="region of interest" description="Disordered" evidence="1">
    <location>
        <begin position="1"/>
        <end position="24"/>
    </location>
</feature>
<accession>A0A5B7HFY3</accession>
<comment type="caution">
    <text evidence="2">The sequence shown here is derived from an EMBL/GenBank/DDBJ whole genome shotgun (WGS) entry which is preliminary data.</text>
</comment>
<evidence type="ECO:0000313" key="2">
    <source>
        <dbReference type="EMBL" id="MPC70102.1"/>
    </source>
</evidence>
<evidence type="ECO:0000313" key="3">
    <source>
        <dbReference type="Proteomes" id="UP000324222"/>
    </source>
</evidence>
<gene>
    <name evidence="2" type="ORF">E2C01_064340</name>
</gene>
<sequence>MNSRACGLPDDVASSRVETPATGHQLSDFARRASGQFDRLPVKYARQRASPPIRPARVDRP</sequence>